<dbReference type="Proteomes" id="UP000479710">
    <property type="component" value="Unassembled WGS sequence"/>
</dbReference>
<protein>
    <submittedName>
        <fullName evidence="2">Uncharacterized protein</fullName>
    </submittedName>
</protein>
<gene>
    <name evidence="2" type="ORF">E2562_010131</name>
</gene>
<proteinExistence type="predicted"/>
<evidence type="ECO:0000256" key="1">
    <source>
        <dbReference type="SAM" id="MobiDB-lite"/>
    </source>
</evidence>
<reference evidence="2 3" key="1">
    <citation type="submission" date="2019-11" db="EMBL/GenBank/DDBJ databases">
        <title>Whole genome sequence of Oryza granulata.</title>
        <authorList>
            <person name="Li W."/>
        </authorList>
    </citation>
    <scope>NUCLEOTIDE SEQUENCE [LARGE SCALE GENOMIC DNA]</scope>
    <source>
        <strain evidence="3">cv. Menghai</strain>
        <tissue evidence="2">Leaf</tissue>
    </source>
</reference>
<evidence type="ECO:0000313" key="2">
    <source>
        <dbReference type="EMBL" id="KAF0924484.1"/>
    </source>
</evidence>
<feature type="region of interest" description="Disordered" evidence="1">
    <location>
        <begin position="1"/>
        <end position="25"/>
    </location>
</feature>
<name>A0A6G1EJ92_9ORYZ</name>
<dbReference type="EMBL" id="SPHZ02000003">
    <property type="protein sequence ID" value="KAF0924484.1"/>
    <property type="molecule type" value="Genomic_DNA"/>
</dbReference>
<organism evidence="2 3">
    <name type="scientific">Oryza meyeriana var. granulata</name>
    <dbReference type="NCBI Taxonomy" id="110450"/>
    <lineage>
        <taxon>Eukaryota</taxon>
        <taxon>Viridiplantae</taxon>
        <taxon>Streptophyta</taxon>
        <taxon>Embryophyta</taxon>
        <taxon>Tracheophyta</taxon>
        <taxon>Spermatophyta</taxon>
        <taxon>Magnoliopsida</taxon>
        <taxon>Liliopsida</taxon>
        <taxon>Poales</taxon>
        <taxon>Poaceae</taxon>
        <taxon>BOP clade</taxon>
        <taxon>Oryzoideae</taxon>
        <taxon>Oryzeae</taxon>
        <taxon>Oryzinae</taxon>
        <taxon>Oryza</taxon>
        <taxon>Oryza meyeriana</taxon>
    </lineage>
</organism>
<evidence type="ECO:0000313" key="3">
    <source>
        <dbReference type="Proteomes" id="UP000479710"/>
    </source>
</evidence>
<dbReference type="AlphaFoldDB" id="A0A6G1EJ92"/>
<keyword evidence="3" id="KW-1185">Reference proteome</keyword>
<comment type="caution">
    <text evidence="2">The sequence shown here is derived from an EMBL/GenBank/DDBJ whole genome shotgun (WGS) entry which is preliminary data.</text>
</comment>
<accession>A0A6G1EJ92</accession>
<sequence length="123" mass="12947">MAAVAVAALQQQPQPTAGENCTTRCGDTSASSTRLAWSTAATTPASTSPCNNSSVDDGDSAAMPRLFLGDDTVQVHNISTLDSTVCVNSTVMAFDCNNDVQRGNAMRRWSAVADVCMQEPDWT</sequence>
<feature type="compositionally biased region" description="Low complexity" evidence="1">
    <location>
        <begin position="1"/>
        <end position="17"/>
    </location>
</feature>